<dbReference type="RefSeq" id="WP_095267365.1">
    <property type="nucleotide sequence ID" value="NZ_NPBY01000074.1"/>
</dbReference>
<gene>
    <name evidence="1" type="ORF">CHH67_21135</name>
</gene>
<dbReference type="EMBL" id="NPBY01000074">
    <property type="protein sequence ID" value="PAD72815.1"/>
    <property type="molecule type" value="Genomic_DNA"/>
</dbReference>
<protein>
    <submittedName>
        <fullName evidence="1">Uncharacterized protein</fullName>
    </submittedName>
</protein>
<evidence type="ECO:0000313" key="2">
    <source>
        <dbReference type="Proteomes" id="UP000215596"/>
    </source>
</evidence>
<sequence length="156" mass="17524">MADVREYWERLSVTASELNDIVSAQQVAVDAFDRKASQDWIRRQLEAINSYATTFLALAFARSTPVGVATGIAIIIAGPLADNYFLNAIRNGLHGRDQGTLRHSTWFNNNTDKYQRIEFEAAFVEYTDAGGRIRFITGAGPIDRMQRRDGTWVYAS</sequence>
<comment type="caution">
    <text evidence="1">The sequence shown here is derived from an EMBL/GenBank/DDBJ whole genome shotgun (WGS) entry which is preliminary data.</text>
</comment>
<organism evidence="1 2">
    <name type="scientific">Paenibacillus campinasensis</name>
    <dbReference type="NCBI Taxonomy" id="66347"/>
    <lineage>
        <taxon>Bacteria</taxon>
        <taxon>Bacillati</taxon>
        <taxon>Bacillota</taxon>
        <taxon>Bacilli</taxon>
        <taxon>Bacillales</taxon>
        <taxon>Paenibacillaceae</taxon>
        <taxon>Paenibacillus</taxon>
    </lineage>
</organism>
<reference evidence="1 2" key="1">
    <citation type="submission" date="2017-07" db="EMBL/GenBank/DDBJ databases">
        <title>Isolation and whole genome analysis of endospore-forming bacteria from heroin.</title>
        <authorList>
            <person name="Kalinowski J."/>
            <person name="Ahrens B."/>
            <person name="Al-Dilaimi A."/>
            <person name="Winkler A."/>
            <person name="Wibberg D."/>
            <person name="Schleenbecker U."/>
            <person name="Ruckert C."/>
            <person name="Wolfel R."/>
            <person name="Grass G."/>
        </authorList>
    </citation>
    <scope>NUCLEOTIDE SEQUENCE [LARGE SCALE GENOMIC DNA]</scope>
    <source>
        <strain evidence="1 2">7537-G1</strain>
    </source>
</reference>
<name>A0A268EI72_9BACL</name>
<dbReference type="AlphaFoldDB" id="A0A268EI72"/>
<evidence type="ECO:0000313" key="1">
    <source>
        <dbReference type="EMBL" id="PAD72815.1"/>
    </source>
</evidence>
<dbReference type="Proteomes" id="UP000215596">
    <property type="component" value="Unassembled WGS sequence"/>
</dbReference>
<accession>A0A268EI72</accession>
<proteinExistence type="predicted"/>